<proteinExistence type="predicted"/>
<dbReference type="EMBL" id="UINC01111926">
    <property type="protein sequence ID" value="SVC80503.1"/>
    <property type="molecule type" value="Genomic_DNA"/>
</dbReference>
<protein>
    <submittedName>
        <fullName evidence="1">Uncharacterized protein</fullName>
    </submittedName>
</protein>
<organism evidence="1">
    <name type="scientific">marine metagenome</name>
    <dbReference type="NCBI Taxonomy" id="408172"/>
    <lineage>
        <taxon>unclassified sequences</taxon>
        <taxon>metagenomes</taxon>
        <taxon>ecological metagenomes</taxon>
    </lineage>
</organism>
<sequence>MVSTFACEGKAFSDGVDADVYPTVMVKQAVHLPDCLSNFIIAGVIHHGPTPKHVVDENQSCDNEVTEAIR</sequence>
<reference evidence="1" key="1">
    <citation type="submission" date="2018-05" db="EMBL/GenBank/DDBJ databases">
        <authorList>
            <person name="Lanie J.A."/>
            <person name="Ng W.-L."/>
            <person name="Kazmierczak K.M."/>
            <person name="Andrzejewski T.M."/>
            <person name="Davidsen T.M."/>
            <person name="Wayne K.J."/>
            <person name="Tettelin H."/>
            <person name="Glass J.I."/>
            <person name="Rusch D."/>
            <person name="Podicherti R."/>
            <person name="Tsui H.-C.T."/>
            <person name="Winkler M.E."/>
        </authorList>
    </citation>
    <scope>NUCLEOTIDE SEQUENCE</scope>
</reference>
<dbReference type="AlphaFoldDB" id="A0A382Q4H1"/>
<accession>A0A382Q4H1</accession>
<gene>
    <name evidence="1" type="ORF">METZ01_LOCUS333357</name>
</gene>
<name>A0A382Q4H1_9ZZZZ</name>
<evidence type="ECO:0000313" key="1">
    <source>
        <dbReference type="EMBL" id="SVC80503.1"/>
    </source>
</evidence>